<evidence type="ECO:0000256" key="7">
    <source>
        <dbReference type="ARBA" id="ARBA00022833"/>
    </source>
</evidence>
<feature type="region of interest" description="Disordered" evidence="10">
    <location>
        <begin position="240"/>
        <end position="275"/>
    </location>
</feature>
<dbReference type="EC" id="2.3.2.27" evidence="3"/>
<evidence type="ECO:0000256" key="8">
    <source>
        <dbReference type="ARBA" id="ARBA00024209"/>
    </source>
</evidence>
<keyword evidence="15" id="KW-1185">Reference proteome</keyword>
<evidence type="ECO:0000313" key="14">
    <source>
        <dbReference type="EMBL" id="KAK8543010.1"/>
    </source>
</evidence>
<comment type="caution">
    <text evidence="14">The sequence shown here is derived from an EMBL/GenBank/DDBJ whole genome shotgun (WGS) entry which is preliminary data.</text>
</comment>
<evidence type="ECO:0000256" key="4">
    <source>
        <dbReference type="ARBA" id="ARBA00022723"/>
    </source>
</evidence>
<feature type="region of interest" description="Disordered" evidence="10">
    <location>
        <begin position="346"/>
        <end position="375"/>
    </location>
</feature>
<feature type="region of interest" description="Disordered" evidence="10">
    <location>
        <begin position="290"/>
        <end position="326"/>
    </location>
</feature>
<dbReference type="Proteomes" id="UP001472677">
    <property type="component" value="Unassembled WGS sequence"/>
</dbReference>
<dbReference type="EMBL" id="JBBPBM010000024">
    <property type="protein sequence ID" value="KAK8543010.1"/>
    <property type="molecule type" value="Genomic_DNA"/>
</dbReference>
<feature type="signal peptide" evidence="12">
    <location>
        <begin position="1"/>
        <end position="37"/>
    </location>
</feature>
<name>A0ABR2DNK2_9ROSI</name>
<comment type="catalytic activity">
    <reaction evidence="1">
        <text>S-ubiquitinyl-[E2 ubiquitin-conjugating enzyme]-L-cysteine + [acceptor protein]-L-lysine = [E2 ubiquitin-conjugating enzyme]-L-cysteine + N(6)-ubiquitinyl-[acceptor protein]-L-lysine.</text>
        <dbReference type="EC" id="2.3.2.27"/>
    </reaction>
</comment>
<dbReference type="PANTHER" id="PTHR14155">
    <property type="entry name" value="RING FINGER DOMAIN-CONTAINING"/>
    <property type="match status" value="1"/>
</dbReference>
<feature type="chain" id="PRO_5047405469" description="RING-type E3 ubiquitin transferase" evidence="12">
    <location>
        <begin position="38"/>
        <end position="375"/>
    </location>
</feature>
<dbReference type="SUPFAM" id="SSF57850">
    <property type="entry name" value="RING/U-box"/>
    <property type="match status" value="1"/>
</dbReference>
<evidence type="ECO:0000256" key="9">
    <source>
        <dbReference type="PROSITE-ProRule" id="PRU00175"/>
    </source>
</evidence>
<evidence type="ECO:0000256" key="6">
    <source>
        <dbReference type="ARBA" id="ARBA00022786"/>
    </source>
</evidence>
<keyword evidence="11" id="KW-0812">Transmembrane</keyword>
<evidence type="ECO:0000259" key="13">
    <source>
        <dbReference type="PROSITE" id="PS50089"/>
    </source>
</evidence>
<keyword evidence="11" id="KW-0472">Membrane</keyword>
<dbReference type="SMART" id="SM00184">
    <property type="entry name" value="RING"/>
    <property type="match status" value="1"/>
</dbReference>
<keyword evidence="5 9" id="KW-0863">Zinc-finger</keyword>
<protein>
    <recommendedName>
        <fullName evidence="3">RING-type E3 ubiquitin transferase</fullName>
        <ecNumber evidence="3">2.3.2.27</ecNumber>
    </recommendedName>
</protein>
<evidence type="ECO:0000256" key="10">
    <source>
        <dbReference type="SAM" id="MobiDB-lite"/>
    </source>
</evidence>
<keyword evidence="6" id="KW-0833">Ubl conjugation pathway</keyword>
<keyword evidence="4" id="KW-0479">Metal-binding</keyword>
<evidence type="ECO:0000313" key="15">
    <source>
        <dbReference type="Proteomes" id="UP001472677"/>
    </source>
</evidence>
<gene>
    <name evidence="14" type="ORF">V6N12_015584</name>
</gene>
<evidence type="ECO:0000256" key="1">
    <source>
        <dbReference type="ARBA" id="ARBA00000900"/>
    </source>
</evidence>
<dbReference type="Gene3D" id="3.30.40.10">
    <property type="entry name" value="Zinc/RING finger domain, C3HC4 (zinc finger)"/>
    <property type="match status" value="1"/>
</dbReference>
<feature type="compositionally biased region" description="Basic and acidic residues" evidence="10">
    <location>
        <begin position="306"/>
        <end position="318"/>
    </location>
</feature>
<accession>A0ABR2DNK2</accession>
<comment type="similarity">
    <text evidence="8">Belongs to the RING-type zinc finger family. ATL subfamily.</text>
</comment>
<dbReference type="Pfam" id="PF13639">
    <property type="entry name" value="zf-RING_2"/>
    <property type="match status" value="1"/>
</dbReference>
<dbReference type="InterPro" id="IPR013083">
    <property type="entry name" value="Znf_RING/FYVE/PHD"/>
</dbReference>
<evidence type="ECO:0000256" key="5">
    <source>
        <dbReference type="ARBA" id="ARBA00022771"/>
    </source>
</evidence>
<keyword evidence="12" id="KW-0732">Signal</keyword>
<dbReference type="CDD" id="cd16461">
    <property type="entry name" value="RING-H2_EL5-like"/>
    <property type="match status" value="1"/>
</dbReference>
<comment type="pathway">
    <text evidence="2">Protein modification; protein ubiquitination.</text>
</comment>
<feature type="domain" description="RING-type" evidence="13">
    <location>
        <begin position="132"/>
        <end position="174"/>
    </location>
</feature>
<dbReference type="InterPro" id="IPR001841">
    <property type="entry name" value="Znf_RING"/>
</dbReference>
<keyword evidence="7" id="KW-0862">Zinc</keyword>
<reference evidence="14 15" key="1">
    <citation type="journal article" date="2024" name="G3 (Bethesda)">
        <title>Genome assembly of Hibiscus sabdariffa L. provides insights into metabolisms of medicinal natural products.</title>
        <authorList>
            <person name="Kim T."/>
        </authorList>
    </citation>
    <scope>NUCLEOTIDE SEQUENCE [LARGE SCALE GENOMIC DNA]</scope>
    <source>
        <strain evidence="14">TK-2024</strain>
        <tissue evidence="14">Old leaves</tissue>
    </source>
</reference>
<dbReference type="PROSITE" id="PS50089">
    <property type="entry name" value="ZF_RING_2"/>
    <property type="match status" value="1"/>
</dbReference>
<feature type="transmembrane region" description="Helical" evidence="11">
    <location>
        <begin position="56"/>
        <end position="77"/>
    </location>
</feature>
<evidence type="ECO:0000256" key="12">
    <source>
        <dbReference type="SAM" id="SignalP"/>
    </source>
</evidence>
<organism evidence="14 15">
    <name type="scientific">Hibiscus sabdariffa</name>
    <name type="common">roselle</name>
    <dbReference type="NCBI Taxonomy" id="183260"/>
    <lineage>
        <taxon>Eukaryota</taxon>
        <taxon>Viridiplantae</taxon>
        <taxon>Streptophyta</taxon>
        <taxon>Embryophyta</taxon>
        <taxon>Tracheophyta</taxon>
        <taxon>Spermatophyta</taxon>
        <taxon>Magnoliopsida</taxon>
        <taxon>eudicotyledons</taxon>
        <taxon>Gunneridae</taxon>
        <taxon>Pentapetalae</taxon>
        <taxon>rosids</taxon>
        <taxon>malvids</taxon>
        <taxon>Malvales</taxon>
        <taxon>Malvaceae</taxon>
        <taxon>Malvoideae</taxon>
        <taxon>Hibiscus</taxon>
    </lineage>
</organism>
<proteinExistence type="inferred from homology"/>
<evidence type="ECO:0000256" key="3">
    <source>
        <dbReference type="ARBA" id="ARBA00012483"/>
    </source>
</evidence>
<dbReference type="InterPro" id="IPR053238">
    <property type="entry name" value="RING-H2_zinc_finger"/>
</dbReference>
<keyword evidence="11" id="KW-1133">Transmembrane helix</keyword>
<sequence>MIFLLHAPHLTAMSYTANCGIVSLLFFLLLSPQPSAAQPATPNGGNSHYERLSPSLAVILVGLTAVLFFIGIYLIYIRICSDETIRRSTVNGGAGRWRRGMRGLEAVVMATFPTMVYSEVKVHKIGRGGLECAVCLNEYEDGETLRLIPKCDHVFHAECIDAWFASHTTCPVCRANLAPQTGEPVVSRPAELHNSEIDLEAQNVSRDSEPDEEGRINNNNVNSDAEEAGVIGLKLNPTLKRSRTHGSIPTRTGKPQFPRSHSTGHSMVQPGENTDRFTLRLPADVRNQLMSGKLNRASSSVLPKESSLRRGYRDDGSSRGKPFGQLNKMERWPFNMSLPFFNRPSSIKSPKVACNGEGTLSSPVGPVADSSRPQV</sequence>
<dbReference type="PANTHER" id="PTHR14155:SF263">
    <property type="entry name" value="E3 UBIQUITIN-PROTEIN LIGASE ATL6"/>
    <property type="match status" value="1"/>
</dbReference>
<evidence type="ECO:0000256" key="11">
    <source>
        <dbReference type="SAM" id="Phobius"/>
    </source>
</evidence>
<evidence type="ECO:0000256" key="2">
    <source>
        <dbReference type="ARBA" id="ARBA00004906"/>
    </source>
</evidence>